<name>A0A1W1H8J8_9BACT</name>
<dbReference type="Proteomes" id="UP000191931">
    <property type="component" value="Unassembled WGS sequence"/>
</dbReference>
<dbReference type="Pfam" id="PF05168">
    <property type="entry name" value="HEPN"/>
    <property type="match status" value="1"/>
</dbReference>
<evidence type="ECO:0000313" key="3">
    <source>
        <dbReference type="Proteomes" id="UP000191931"/>
    </source>
</evidence>
<accession>A0A1W1H8J8</accession>
<organism evidence="2 3">
    <name type="scientific">Desulfamplus magnetovallimortis</name>
    <dbReference type="NCBI Taxonomy" id="1246637"/>
    <lineage>
        <taxon>Bacteria</taxon>
        <taxon>Pseudomonadati</taxon>
        <taxon>Thermodesulfobacteriota</taxon>
        <taxon>Desulfobacteria</taxon>
        <taxon>Desulfobacterales</taxon>
        <taxon>Desulfobacteraceae</taxon>
        <taxon>Desulfamplus</taxon>
    </lineage>
</organism>
<gene>
    <name evidence="2" type="ORF">MTBBW1_1530007</name>
</gene>
<protein>
    <recommendedName>
        <fullName evidence="1">HEPN domain-containing protein</fullName>
    </recommendedName>
</protein>
<proteinExistence type="predicted"/>
<evidence type="ECO:0000313" key="2">
    <source>
        <dbReference type="EMBL" id="SLM28773.1"/>
    </source>
</evidence>
<evidence type="ECO:0000259" key="1">
    <source>
        <dbReference type="Pfam" id="PF05168"/>
    </source>
</evidence>
<feature type="domain" description="HEPN" evidence="1">
    <location>
        <begin position="14"/>
        <end position="58"/>
    </location>
</feature>
<sequence>MPSFQKFPFWRNIPYFFAEMNPLNIEGRYPEMWGPLPSPDDVDRLLKKTGEMFKWLKNQL</sequence>
<reference evidence="2 3" key="1">
    <citation type="submission" date="2017-03" db="EMBL/GenBank/DDBJ databases">
        <authorList>
            <person name="Afonso C.L."/>
            <person name="Miller P.J."/>
            <person name="Scott M.A."/>
            <person name="Spackman E."/>
            <person name="Goraichik I."/>
            <person name="Dimitrov K.M."/>
            <person name="Suarez D.L."/>
            <person name="Swayne D.E."/>
        </authorList>
    </citation>
    <scope>NUCLEOTIDE SEQUENCE [LARGE SCALE GENOMIC DNA]</scope>
    <source>
        <strain evidence="2">PRJEB14757</strain>
    </source>
</reference>
<dbReference type="InterPro" id="IPR007842">
    <property type="entry name" value="HEPN_dom"/>
</dbReference>
<dbReference type="AlphaFoldDB" id="A0A1W1H8J8"/>
<dbReference type="EMBL" id="FWEV01000061">
    <property type="protein sequence ID" value="SLM28773.1"/>
    <property type="molecule type" value="Genomic_DNA"/>
</dbReference>
<dbReference type="STRING" id="1246637.MTBBW1_1530007"/>
<keyword evidence="3" id="KW-1185">Reference proteome</keyword>